<accession>A0A7X3FLH3</accession>
<protein>
    <recommendedName>
        <fullName evidence="2">Cell wall-active antibiotics response LiaF-like C-terminal domain-containing protein</fullName>
    </recommendedName>
</protein>
<keyword evidence="1" id="KW-0472">Membrane</keyword>
<organism evidence="3 4">
    <name type="scientific">Paenibacillus lutrae</name>
    <dbReference type="NCBI Taxonomy" id="2078573"/>
    <lineage>
        <taxon>Bacteria</taxon>
        <taxon>Bacillati</taxon>
        <taxon>Bacillota</taxon>
        <taxon>Bacilli</taxon>
        <taxon>Bacillales</taxon>
        <taxon>Paenibacillaceae</taxon>
        <taxon>Paenibacillus</taxon>
    </lineage>
</organism>
<dbReference type="OrthoDB" id="2660937at2"/>
<comment type="caution">
    <text evidence="3">The sequence shown here is derived from an EMBL/GenBank/DDBJ whole genome shotgun (WGS) entry which is preliminary data.</text>
</comment>
<dbReference type="AlphaFoldDB" id="A0A7X3FLH3"/>
<feature type="transmembrane region" description="Helical" evidence="1">
    <location>
        <begin position="15"/>
        <end position="46"/>
    </location>
</feature>
<evidence type="ECO:0000259" key="2">
    <source>
        <dbReference type="Pfam" id="PF09922"/>
    </source>
</evidence>
<feature type="transmembrane region" description="Helical" evidence="1">
    <location>
        <begin position="58"/>
        <end position="89"/>
    </location>
</feature>
<dbReference type="EMBL" id="RHLK01000015">
    <property type="protein sequence ID" value="MVP01818.1"/>
    <property type="molecule type" value="Genomic_DNA"/>
</dbReference>
<evidence type="ECO:0000313" key="4">
    <source>
        <dbReference type="Proteomes" id="UP000490800"/>
    </source>
</evidence>
<proteinExistence type="predicted"/>
<dbReference type="RefSeq" id="WP_157338241.1">
    <property type="nucleotide sequence ID" value="NZ_RHLK01000015.1"/>
</dbReference>
<keyword evidence="1" id="KW-0812">Transmembrane</keyword>
<evidence type="ECO:0000313" key="3">
    <source>
        <dbReference type="EMBL" id="MVP01818.1"/>
    </source>
</evidence>
<gene>
    <name evidence="3" type="ORF">EDM21_20180</name>
</gene>
<dbReference type="NCBIfam" id="NF040535">
    <property type="entry name" value="LiaF_C_term"/>
    <property type="match status" value="1"/>
</dbReference>
<dbReference type="InterPro" id="IPR016975">
    <property type="entry name" value="Cell_wall_LiaF"/>
</dbReference>
<dbReference type="Proteomes" id="UP000490800">
    <property type="component" value="Unassembled WGS sequence"/>
</dbReference>
<keyword evidence="1" id="KW-1133">Transmembrane helix</keyword>
<evidence type="ECO:0000256" key="1">
    <source>
        <dbReference type="SAM" id="Phobius"/>
    </source>
</evidence>
<dbReference type="PIRSF" id="PIRSF031509">
    <property type="entry name" value="Cell_wall_LiaF/YvqF"/>
    <property type="match status" value="1"/>
</dbReference>
<dbReference type="GO" id="GO:0016020">
    <property type="term" value="C:membrane"/>
    <property type="evidence" value="ECO:0007669"/>
    <property type="project" value="InterPro"/>
</dbReference>
<reference evidence="3 4" key="1">
    <citation type="journal article" date="2019" name="Microorganisms">
        <title>Paenibacillus lutrae sp. nov., A Chitinolytic Species Isolated from A River Otter in Castril Natural Park, Granada, Spain.</title>
        <authorList>
            <person name="Rodriguez M."/>
            <person name="Reina J.C."/>
            <person name="Bejar V."/>
            <person name="Llamas I."/>
        </authorList>
    </citation>
    <scope>NUCLEOTIDE SEQUENCE [LARGE SCALE GENOMIC DNA]</scope>
    <source>
        <strain evidence="3 4">N10</strain>
    </source>
</reference>
<dbReference type="Pfam" id="PF09922">
    <property type="entry name" value="LiaF-like_C"/>
    <property type="match status" value="1"/>
</dbReference>
<name>A0A7X3FLH3_9BACL</name>
<dbReference type="InterPro" id="IPR047793">
    <property type="entry name" value="LiaF_C"/>
</dbReference>
<keyword evidence="4" id="KW-1185">Reference proteome</keyword>
<feature type="domain" description="Cell wall-active antibiotics response LiaF-like C-terminal" evidence="2">
    <location>
        <begin position="107"/>
        <end position="218"/>
    </location>
</feature>
<sequence length="221" mass="25052">MKQQTNNNNRHRNTALLLIAVGIFLILERWFGIFVVIALVLMLFGFYKVKYESQRKGIIIMSIGAVILLGNDFSLVLAIILISLGVFYIRSRKFQPGDDFIQRQHLIDTIRPGKEPWVLKDSSIWFVMGEVHMDFSYAILDKKETTLVLQGIIGDVRLIVPEEIGVSIESAVTIGQVSSPSQKESGVMNKLIWQSPNYDTRENQVKLIVSFIVGDVDVRLL</sequence>
<dbReference type="InterPro" id="IPR024425">
    <property type="entry name" value="LiaF-like_C"/>
</dbReference>